<gene>
    <name evidence="4" type="ORF">V2J18_08685</name>
</gene>
<dbReference type="EC" id="3.4.21.-" evidence="4"/>
<keyword evidence="2" id="KW-0732">Signal</keyword>
<feature type="domain" description="Peptidase S1" evidence="3">
    <location>
        <begin position="11"/>
        <end position="265"/>
    </location>
</feature>
<keyword evidence="4" id="KW-0378">Hydrolase</keyword>
<comment type="caution">
    <text evidence="4">The sequence shown here is derived from an EMBL/GenBank/DDBJ whole genome shotgun (WGS) entry which is preliminary data.</text>
</comment>
<reference evidence="4 5" key="1">
    <citation type="submission" date="2024-02" db="EMBL/GenBank/DDBJ databases">
        <title>Lysobacter Genome Sequencing and Mining.</title>
        <authorList>
            <person name="Bierman J."/>
            <person name="Walker M.C."/>
        </authorList>
    </citation>
    <scope>NUCLEOTIDE SEQUENCE [LARGE SCALE GENOMIC DNA]</scope>
    <source>
        <strain evidence="4 5">PB6250</strain>
    </source>
</reference>
<dbReference type="InterPro" id="IPR001254">
    <property type="entry name" value="Trypsin_dom"/>
</dbReference>
<dbReference type="PROSITE" id="PS50240">
    <property type="entry name" value="TRYPSIN_DOM"/>
    <property type="match status" value="1"/>
</dbReference>
<dbReference type="Gene3D" id="2.40.10.10">
    <property type="entry name" value="Trypsin-like serine proteases"/>
    <property type="match status" value="1"/>
</dbReference>
<feature type="signal peptide" evidence="2">
    <location>
        <begin position="1"/>
        <end position="17"/>
    </location>
</feature>
<evidence type="ECO:0000313" key="4">
    <source>
        <dbReference type="EMBL" id="MEI2454751.1"/>
    </source>
</evidence>
<dbReference type="PANTHER" id="PTHR24250">
    <property type="entry name" value="CHYMOTRYPSIN-RELATED"/>
    <property type="match status" value="1"/>
</dbReference>
<sequence>MRAAALLLLLVSSGAGAVVVRDDVPDLRYRMAASEFPALADMPGEGHGVLIAPQWVVTAAHAVSWQHAVDTVDVGGTPRAVRRIVVHPGYKQPPQAMIDAALKSGDWDAFFAFAATSDDIALIELSAPVRDIAPVRIYRGSALGKLVRIMGRGATGTGSTGHSLRGPNRTELRQGYNRISVSETRWIGYAFDAPPKALPLEASTGSGDSGGPILVAVGKQWQVAGVAAWKRGQVEGTELRPGRYGEISYGVRLGNYARWMEETMATGGDSGKSAGR</sequence>
<keyword evidence="1" id="KW-1015">Disulfide bond</keyword>
<dbReference type="RefSeq" id="WP_336131559.1">
    <property type="nucleotide sequence ID" value="NZ_JBANDL010000002.1"/>
</dbReference>
<proteinExistence type="predicted"/>
<accession>A0ABU8D186</accession>
<dbReference type="PRINTS" id="PR00722">
    <property type="entry name" value="CHYMOTRYPSIN"/>
</dbReference>
<dbReference type="Pfam" id="PF00089">
    <property type="entry name" value="Trypsin"/>
    <property type="match status" value="1"/>
</dbReference>
<dbReference type="InterPro" id="IPR001314">
    <property type="entry name" value="Peptidase_S1A"/>
</dbReference>
<dbReference type="PROSITE" id="PS00135">
    <property type="entry name" value="TRYPSIN_SER"/>
    <property type="match status" value="1"/>
</dbReference>
<dbReference type="EMBL" id="JBANDL010000002">
    <property type="protein sequence ID" value="MEI2454751.1"/>
    <property type="molecule type" value="Genomic_DNA"/>
</dbReference>
<evidence type="ECO:0000313" key="5">
    <source>
        <dbReference type="Proteomes" id="UP001387215"/>
    </source>
</evidence>
<organism evidence="4 5">
    <name type="scientific">Lysobacter firmicutimachus</name>
    <dbReference type="NCBI Taxonomy" id="1792846"/>
    <lineage>
        <taxon>Bacteria</taxon>
        <taxon>Pseudomonadati</taxon>
        <taxon>Pseudomonadota</taxon>
        <taxon>Gammaproteobacteria</taxon>
        <taxon>Lysobacterales</taxon>
        <taxon>Lysobacteraceae</taxon>
        <taxon>Lysobacter</taxon>
    </lineage>
</organism>
<dbReference type="InterPro" id="IPR009003">
    <property type="entry name" value="Peptidase_S1_PA"/>
</dbReference>
<dbReference type="SUPFAM" id="SSF50494">
    <property type="entry name" value="Trypsin-like serine proteases"/>
    <property type="match status" value="1"/>
</dbReference>
<keyword evidence="5" id="KW-1185">Reference proteome</keyword>
<evidence type="ECO:0000259" key="3">
    <source>
        <dbReference type="PROSITE" id="PS50240"/>
    </source>
</evidence>
<dbReference type="InterPro" id="IPR043504">
    <property type="entry name" value="Peptidase_S1_PA_chymotrypsin"/>
</dbReference>
<feature type="chain" id="PRO_5046198230" evidence="2">
    <location>
        <begin position="18"/>
        <end position="276"/>
    </location>
</feature>
<name>A0ABU8D186_9GAMM</name>
<dbReference type="InterPro" id="IPR033116">
    <property type="entry name" value="TRYPSIN_SER"/>
</dbReference>
<dbReference type="GO" id="GO:0016787">
    <property type="term" value="F:hydrolase activity"/>
    <property type="evidence" value="ECO:0007669"/>
    <property type="project" value="UniProtKB-KW"/>
</dbReference>
<protein>
    <submittedName>
        <fullName evidence="4">Trypsin-like serine protease</fullName>
        <ecNumber evidence="4">3.4.21.-</ecNumber>
    </submittedName>
</protein>
<evidence type="ECO:0000256" key="2">
    <source>
        <dbReference type="SAM" id="SignalP"/>
    </source>
</evidence>
<dbReference type="Proteomes" id="UP001387215">
    <property type="component" value="Unassembled WGS sequence"/>
</dbReference>
<dbReference type="SMART" id="SM00020">
    <property type="entry name" value="Tryp_SPc"/>
    <property type="match status" value="1"/>
</dbReference>
<evidence type="ECO:0000256" key="1">
    <source>
        <dbReference type="ARBA" id="ARBA00023157"/>
    </source>
</evidence>